<sequence length="134" mass="14985">MDSSTVSGNYTGNREMDENNQLERSPDEQQERRKRQGEPKGQWGFWPVIGRDTADTTRSILWSCIYQGISASVTNTPPSKGYPPGAVTSLRFRNPITDNALTIHLGLETNITSSPLFTLRCAIPERAVELMIDQ</sequence>
<keyword evidence="3" id="KW-1185">Reference proteome</keyword>
<reference evidence="2 3" key="1">
    <citation type="submission" date="2023-09" db="EMBL/GenBank/DDBJ databases">
        <title>Genomes of two closely related lineages of the louse Polyplax serrata with different host specificities.</title>
        <authorList>
            <person name="Martinu J."/>
            <person name="Tarabai H."/>
            <person name="Stefka J."/>
            <person name="Hypsa V."/>
        </authorList>
    </citation>
    <scope>NUCLEOTIDE SEQUENCE [LARGE SCALE GENOMIC DNA]</scope>
    <source>
        <strain evidence="2">98ZLc_SE</strain>
    </source>
</reference>
<dbReference type="Proteomes" id="UP001359485">
    <property type="component" value="Unassembled WGS sequence"/>
</dbReference>
<accession>A0ABR1AED7</accession>
<comment type="caution">
    <text evidence="2">The sequence shown here is derived from an EMBL/GenBank/DDBJ whole genome shotgun (WGS) entry which is preliminary data.</text>
</comment>
<gene>
    <name evidence="2" type="ORF">RUM44_005225</name>
</gene>
<feature type="compositionally biased region" description="Polar residues" evidence="1">
    <location>
        <begin position="1"/>
        <end position="12"/>
    </location>
</feature>
<proteinExistence type="predicted"/>
<evidence type="ECO:0000313" key="2">
    <source>
        <dbReference type="EMBL" id="KAK6617637.1"/>
    </source>
</evidence>
<evidence type="ECO:0000256" key="1">
    <source>
        <dbReference type="SAM" id="MobiDB-lite"/>
    </source>
</evidence>
<feature type="region of interest" description="Disordered" evidence="1">
    <location>
        <begin position="1"/>
        <end position="48"/>
    </location>
</feature>
<evidence type="ECO:0000313" key="3">
    <source>
        <dbReference type="Proteomes" id="UP001359485"/>
    </source>
</evidence>
<protein>
    <submittedName>
        <fullName evidence="2">Uncharacterized protein</fullName>
    </submittedName>
</protein>
<dbReference type="EMBL" id="JAWJWF010000051">
    <property type="protein sequence ID" value="KAK6617637.1"/>
    <property type="molecule type" value="Genomic_DNA"/>
</dbReference>
<name>A0ABR1AED7_POLSC</name>
<organism evidence="2 3">
    <name type="scientific">Polyplax serrata</name>
    <name type="common">Common mouse louse</name>
    <dbReference type="NCBI Taxonomy" id="468196"/>
    <lineage>
        <taxon>Eukaryota</taxon>
        <taxon>Metazoa</taxon>
        <taxon>Ecdysozoa</taxon>
        <taxon>Arthropoda</taxon>
        <taxon>Hexapoda</taxon>
        <taxon>Insecta</taxon>
        <taxon>Pterygota</taxon>
        <taxon>Neoptera</taxon>
        <taxon>Paraneoptera</taxon>
        <taxon>Psocodea</taxon>
        <taxon>Troctomorpha</taxon>
        <taxon>Phthiraptera</taxon>
        <taxon>Anoplura</taxon>
        <taxon>Polyplacidae</taxon>
        <taxon>Polyplax</taxon>
    </lineage>
</organism>